<dbReference type="KEGG" id="pde:Pden_4884"/>
<dbReference type="EMBL" id="CP000491">
    <property type="protein sequence ID" value="ABL72944.1"/>
    <property type="molecule type" value="Genomic_DNA"/>
</dbReference>
<keyword evidence="3" id="KW-1185">Reference proteome</keyword>
<feature type="region of interest" description="Disordered" evidence="1">
    <location>
        <begin position="104"/>
        <end position="126"/>
    </location>
</feature>
<sequence length="126" mass="13301">MRQFVTSLHESVVKTVQAPSSRGGARPSAGPHIAKLSYDFILQQFQSQGYPAAPTLWRGISFRPAAPGGGSRGARAVKSPSSLSGWLCLTAAPHAAHCHSSRGELCRERRSSPNSAAFQRSKDGGG</sequence>
<evidence type="ECO:0000313" key="3">
    <source>
        <dbReference type="Proteomes" id="UP000000361"/>
    </source>
</evidence>
<dbReference type="EnsemblBacteria" id="ABL72944">
    <property type="protein sequence ID" value="ABL72944"/>
    <property type="gene ID" value="Pden_4884"/>
</dbReference>
<organism evidence="2 3">
    <name type="scientific">Paracoccus denitrificans (strain Pd 1222)</name>
    <dbReference type="NCBI Taxonomy" id="318586"/>
    <lineage>
        <taxon>Bacteria</taxon>
        <taxon>Pseudomonadati</taxon>
        <taxon>Pseudomonadota</taxon>
        <taxon>Alphaproteobacteria</taxon>
        <taxon>Rhodobacterales</taxon>
        <taxon>Paracoccaceae</taxon>
        <taxon>Paracoccus</taxon>
    </lineage>
</organism>
<evidence type="ECO:0000256" key="1">
    <source>
        <dbReference type="SAM" id="MobiDB-lite"/>
    </source>
</evidence>
<evidence type="ECO:0000313" key="2">
    <source>
        <dbReference type="EMBL" id="ABL72944.1"/>
    </source>
</evidence>
<dbReference type="Proteomes" id="UP000000361">
    <property type="component" value="Chromosome 1"/>
</dbReference>
<proteinExistence type="predicted"/>
<accession>A1BBQ0</accession>
<reference evidence="3" key="1">
    <citation type="submission" date="2006-12" db="EMBL/GenBank/DDBJ databases">
        <title>Complete sequence of plasmid 1 of Paracoccus denitrificans PD1222.</title>
        <authorList>
            <person name="Copeland A."/>
            <person name="Lucas S."/>
            <person name="Lapidus A."/>
            <person name="Barry K."/>
            <person name="Detter J.C."/>
            <person name="Glavina del Rio T."/>
            <person name="Hammon N."/>
            <person name="Israni S."/>
            <person name="Dalin E."/>
            <person name="Tice H."/>
            <person name="Pitluck S."/>
            <person name="Munk A.C."/>
            <person name="Brettin T."/>
            <person name="Bruce D."/>
            <person name="Han C."/>
            <person name="Tapia R."/>
            <person name="Gilna P."/>
            <person name="Schmutz J."/>
            <person name="Larimer F."/>
            <person name="Land M."/>
            <person name="Hauser L."/>
            <person name="Kyrpides N."/>
            <person name="Lykidis A."/>
            <person name="Spiro S."/>
            <person name="Richardson D.J."/>
            <person name="Moir J.W.B."/>
            <person name="Ferguson S.J."/>
            <person name="van Spanning R.J.M."/>
            <person name="Richardson P."/>
        </authorList>
    </citation>
    <scope>NUCLEOTIDE SEQUENCE [LARGE SCALE GENOMIC DNA]</scope>
    <source>
        <strain evidence="3">Pd 1222</strain>
        <plasmid evidence="3">pPD1222</plasmid>
    </source>
</reference>
<keyword evidence="2" id="KW-0614">Plasmid</keyword>
<dbReference type="AlphaFoldDB" id="A1BBQ0"/>
<gene>
    <name evidence="2" type="ordered locus">Pden_4884</name>
</gene>
<protein>
    <submittedName>
        <fullName evidence="2">Uncharacterized protein</fullName>
    </submittedName>
</protein>
<dbReference type="HOGENOM" id="CLU_1979399_0_0_5"/>
<geneLocation type="plasmid" evidence="3">
    <name>pPD1222</name>
</geneLocation>
<name>A1BBQ0_PARDP</name>